<dbReference type="Gene3D" id="3.40.50.10140">
    <property type="entry name" value="Toll/interleukin-1 receptor homology (TIR) domain"/>
    <property type="match status" value="1"/>
</dbReference>
<dbReference type="PROSITE" id="PS50104">
    <property type="entry name" value="TIR"/>
    <property type="match status" value="1"/>
</dbReference>
<keyword evidence="1" id="KW-0812">Transmembrane</keyword>
<keyword evidence="1" id="KW-0472">Membrane</keyword>
<dbReference type="SUPFAM" id="SSF52200">
    <property type="entry name" value="Toll/Interleukin receptor TIR domain"/>
    <property type="match status" value="1"/>
</dbReference>
<dbReference type="EMBL" id="JAUPBM010000061">
    <property type="protein sequence ID" value="MDO7020339.1"/>
    <property type="molecule type" value="Genomic_DNA"/>
</dbReference>
<dbReference type="Proteomes" id="UP001175147">
    <property type="component" value="Unassembled WGS sequence"/>
</dbReference>
<evidence type="ECO:0000256" key="1">
    <source>
        <dbReference type="SAM" id="Phobius"/>
    </source>
</evidence>
<evidence type="ECO:0000259" key="2">
    <source>
        <dbReference type="PROSITE" id="PS50104"/>
    </source>
</evidence>
<protein>
    <submittedName>
        <fullName evidence="3">Toll/interleukin-1 receptor domain-containing protein</fullName>
    </submittedName>
</protein>
<accession>A0ABT8YWR8</accession>
<dbReference type="Gene3D" id="2.40.128.720">
    <property type="match status" value="1"/>
</dbReference>
<comment type="caution">
    <text evidence="3">The sequence shown here is derived from an EMBL/GenBank/DDBJ whole genome shotgun (WGS) entry which is preliminary data.</text>
</comment>
<proteinExistence type="predicted"/>
<gene>
    <name evidence="3" type="ORF">Q5M86_06090</name>
</gene>
<dbReference type="InterPro" id="IPR035897">
    <property type="entry name" value="Toll_tir_struct_dom_sf"/>
</dbReference>
<dbReference type="InterPro" id="IPR000157">
    <property type="entry name" value="TIR_dom"/>
</dbReference>
<feature type="domain" description="TIR" evidence="2">
    <location>
        <begin position="8"/>
        <end position="162"/>
    </location>
</feature>
<name>A0ABT8YWR8_9SPIR</name>
<keyword evidence="1" id="KW-1133">Transmembrane helix</keyword>
<evidence type="ECO:0000313" key="3">
    <source>
        <dbReference type="EMBL" id="MDO7020339.1"/>
    </source>
</evidence>
<evidence type="ECO:0000313" key="4">
    <source>
        <dbReference type="Proteomes" id="UP001175147"/>
    </source>
</evidence>
<reference evidence="3" key="1">
    <citation type="submission" date="2023-07" db="EMBL/GenBank/DDBJ databases">
        <title>Mucosal microbiota of week-old chicken and adult hens.</title>
        <authorList>
            <person name="Volf J."/>
            <person name="Karasova D."/>
            <person name="Crhanova M."/>
            <person name="Faldynova M."/>
            <person name="Prikrylova H."/>
            <person name="Zeman M."/>
            <person name="Babak V."/>
            <person name="Rajova J."/>
            <person name="Rychlik I."/>
        </authorList>
    </citation>
    <scope>NUCLEOTIDE SEQUENCE</scope>
    <source>
        <strain evidence="3">ET902</strain>
    </source>
</reference>
<dbReference type="RefSeq" id="WP_304385735.1">
    <property type="nucleotide sequence ID" value="NZ_JAUPBL010000076.1"/>
</dbReference>
<dbReference type="Pfam" id="PF13676">
    <property type="entry name" value="TIR_2"/>
    <property type="match status" value="1"/>
</dbReference>
<keyword evidence="4" id="KW-1185">Reference proteome</keyword>
<keyword evidence="3" id="KW-0675">Receptor</keyword>
<dbReference type="SMART" id="SM00255">
    <property type="entry name" value="TIR"/>
    <property type="match status" value="1"/>
</dbReference>
<feature type="transmembrane region" description="Helical" evidence="1">
    <location>
        <begin position="185"/>
        <end position="207"/>
    </location>
</feature>
<sequence>MINKEVIYNYDVFISYRHLDDEWAKWLLESLETWKVPKELVKKGFPERIGRVFRDEEELSSSSNLTKSIEKALIQSKYLVVICSKETSKSKWVEAEIKIFKELGRSDRIIVMLIDGEPSESISEELRYIDTDKKIPLNPIIADVRDKENQKETKQKALIQILSCVLACDFEDLIEKEKIREKIILINKITISLCILIIIIFSIILIWKHNKVKLSYYNDFVYQYGVPKGIGKLTKKQYHQRASTYIFEHKKGILKRVKRVNSYGILDKNYNISIWIPEIDSKGNIKRIICKDHNNKIVMIKEYSSDLKIITFQNEFNLPFIFNGNSTVRYKAEYDENGYITNELYYKDSWNTPISDKNGFYGKQYEVDKSGVITAEYGINSNGNIIPSKEGIYKIKYTYDDNYNLIKEEFADKNDNLIYIDGYDYGYSYIIRDYDINGNLIKKSYFNENKQRILKDNDRPSYIVYNIDRRGNTTNIINYDENGILFLDINYEQIQYHTCNMLYDNRGNIIETSFYNLSNNEYLSPISSSKYKMIYDENNNIIEKSYYDKDNNLVNCFNKYSILNMRYDSNYNLIEESYYNTNKEPTVYRNNNYHKIEYEYDDYNNLIEKRYFDIDGKLVVLNKYGNEGYEIKINYDKRGNVIEESYNDQNGKLILNNNKYALKKIEYNEIGLKTEESYYGTNNEEVLFFKQSYYIGKDDYTYHKIKYKYDDLGNNIEISYYDTNDKLIITELEHDSMFIKTAKIKYEYSNCNLIKESYYGINNEPINAYSNLGIIKYEYTDYRAVTNLIKDETIKIKNIIKTSYYDKDDKPILNEYNYHAKYIGNDNDSEINIYCGTNNELIINNEGNIAYSIANTYYDSNNYKVRTLRTFGTNNEPVIYNNHCFKFVTKYFGNYDIAESECYGTNNEPILGRNGYFKYEGIYDDNYNLVSYRLYGTNNQLTLFKNNYARVDYKYDKNNRKISAKYYGTNEKPVMNIWGYSSYKITYDSKENAVTNYYDDKGKEIRIID</sequence>
<organism evidence="3 4">
    <name type="scientific">Brachyspira innocens</name>
    <dbReference type="NCBI Taxonomy" id="13264"/>
    <lineage>
        <taxon>Bacteria</taxon>
        <taxon>Pseudomonadati</taxon>
        <taxon>Spirochaetota</taxon>
        <taxon>Spirochaetia</taxon>
        <taxon>Brachyspirales</taxon>
        <taxon>Brachyspiraceae</taxon>
        <taxon>Brachyspira</taxon>
    </lineage>
</organism>